<comment type="similarity">
    <text evidence="1">Belongs to the HIBADH-related family.</text>
</comment>
<reference evidence="6 7" key="1">
    <citation type="submission" date="2023-06" db="EMBL/GenBank/DDBJ databases">
        <title>Actinomycetospora Odt1-22.</title>
        <authorList>
            <person name="Supong K."/>
        </authorList>
    </citation>
    <scope>NUCLEOTIDE SEQUENCE [LARGE SCALE GENOMIC DNA]</scope>
    <source>
        <strain evidence="6 7">Odt1-22</strain>
    </source>
</reference>
<dbReference type="Pfam" id="PF03446">
    <property type="entry name" value="NAD_binding_2"/>
    <property type="match status" value="1"/>
</dbReference>
<feature type="domain" description="6-phosphogluconate dehydrogenase NADP-binding" evidence="4">
    <location>
        <begin position="3"/>
        <end position="162"/>
    </location>
</feature>
<dbReference type="PIRSF" id="PIRSF000103">
    <property type="entry name" value="HIBADH"/>
    <property type="match status" value="1"/>
</dbReference>
<dbReference type="SUPFAM" id="SSF48179">
    <property type="entry name" value="6-phosphogluconate dehydrogenase C-terminal domain-like"/>
    <property type="match status" value="1"/>
</dbReference>
<dbReference type="InterPro" id="IPR008927">
    <property type="entry name" value="6-PGluconate_DH-like_C_sf"/>
</dbReference>
<dbReference type="InterPro" id="IPR006398">
    <property type="entry name" value="Tartro_sem_red"/>
</dbReference>
<dbReference type="InterPro" id="IPR013328">
    <property type="entry name" value="6PGD_dom2"/>
</dbReference>
<dbReference type="Pfam" id="PF14833">
    <property type="entry name" value="NAD_binding_11"/>
    <property type="match status" value="1"/>
</dbReference>
<dbReference type="InterPro" id="IPR002204">
    <property type="entry name" value="3-OH-isobutyrate_DH-rel_CS"/>
</dbReference>
<name>A0ABT7MEK8_9PSEU</name>
<dbReference type="GO" id="GO:0008679">
    <property type="term" value="F:2-hydroxy-3-oxopropionate reductase activity"/>
    <property type="evidence" value="ECO:0007669"/>
    <property type="project" value="UniProtKB-EC"/>
</dbReference>
<comment type="caution">
    <text evidence="6">The sequence shown here is derived from an EMBL/GenBank/DDBJ whole genome shotgun (WGS) entry which is preliminary data.</text>
</comment>
<evidence type="ECO:0000256" key="3">
    <source>
        <dbReference type="ARBA" id="ARBA00023027"/>
    </source>
</evidence>
<dbReference type="EC" id="1.1.1.60" evidence="6"/>
<dbReference type="Gene3D" id="3.40.50.720">
    <property type="entry name" value="NAD(P)-binding Rossmann-like Domain"/>
    <property type="match status" value="1"/>
</dbReference>
<keyword evidence="3" id="KW-0520">NAD</keyword>
<dbReference type="PROSITE" id="PS00895">
    <property type="entry name" value="3_HYDROXYISOBUT_DH"/>
    <property type="match status" value="1"/>
</dbReference>
<dbReference type="InterPro" id="IPR006115">
    <property type="entry name" value="6PGDH_NADP-bd"/>
</dbReference>
<dbReference type="Proteomes" id="UP001231924">
    <property type="component" value="Unassembled WGS sequence"/>
</dbReference>
<evidence type="ECO:0000259" key="5">
    <source>
        <dbReference type="Pfam" id="PF14833"/>
    </source>
</evidence>
<dbReference type="InterPro" id="IPR029154">
    <property type="entry name" value="HIBADH-like_NADP-bd"/>
</dbReference>
<evidence type="ECO:0000256" key="2">
    <source>
        <dbReference type="ARBA" id="ARBA00023002"/>
    </source>
</evidence>
<dbReference type="Gene3D" id="1.10.1040.10">
    <property type="entry name" value="N-(1-d-carboxylethyl)-l-norvaline Dehydrogenase, domain 2"/>
    <property type="match status" value="1"/>
</dbReference>
<keyword evidence="7" id="KW-1185">Reference proteome</keyword>
<proteinExistence type="inferred from homology"/>
<dbReference type="InterPro" id="IPR015815">
    <property type="entry name" value="HIBADH-related"/>
</dbReference>
<dbReference type="NCBIfam" id="TIGR01505">
    <property type="entry name" value="tartro_sem_red"/>
    <property type="match status" value="1"/>
</dbReference>
<evidence type="ECO:0000256" key="1">
    <source>
        <dbReference type="ARBA" id="ARBA00009080"/>
    </source>
</evidence>
<dbReference type="PANTHER" id="PTHR43060:SF15">
    <property type="entry name" value="3-HYDROXYISOBUTYRATE DEHYDROGENASE-LIKE 1, MITOCHONDRIAL-RELATED"/>
    <property type="match status" value="1"/>
</dbReference>
<evidence type="ECO:0000259" key="4">
    <source>
        <dbReference type="Pfam" id="PF03446"/>
    </source>
</evidence>
<organism evidence="6 7">
    <name type="scientific">Actinomycetospora termitidis</name>
    <dbReference type="NCBI Taxonomy" id="3053470"/>
    <lineage>
        <taxon>Bacteria</taxon>
        <taxon>Bacillati</taxon>
        <taxon>Actinomycetota</taxon>
        <taxon>Actinomycetes</taxon>
        <taxon>Pseudonocardiales</taxon>
        <taxon>Pseudonocardiaceae</taxon>
        <taxon>Actinomycetospora</taxon>
    </lineage>
</organism>
<dbReference type="EMBL" id="JASVWF010000006">
    <property type="protein sequence ID" value="MDL5159098.1"/>
    <property type="molecule type" value="Genomic_DNA"/>
</dbReference>
<dbReference type="InterPro" id="IPR036291">
    <property type="entry name" value="NAD(P)-bd_dom_sf"/>
</dbReference>
<keyword evidence="2 6" id="KW-0560">Oxidoreductase</keyword>
<sequence length="295" mass="29611">MSTIAFIGLGIMGSPMAQHLARAGHEVVGFNRTPEKAKPLIDAGGRAADSVAEAVRGADVVALMLPDSPDVTEVLTGDDGVLAHAAPGTLVIDFSTIRPDTAAELATNAAEQGLRMIDAPVSGGQAGAENAALSIMVGGADEDVDQARPLLDIVGKTVVHVGPSGAGQTVKAANQLIVAGNIALLAEALVFLDAHGADLPAAVEVLGGGLAGSAVLNQKAPKMLDGEFAPGFRIDLHHKDLGIVTAAAREAGVTTPVGALVAQLVAATRAAGDGGLDHSALYRTIARLSGREETS</sequence>
<evidence type="ECO:0000313" key="7">
    <source>
        <dbReference type="Proteomes" id="UP001231924"/>
    </source>
</evidence>
<gene>
    <name evidence="6" type="ORF">QRT03_24235</name>
</gene>
<evidence type="ECO:0000313" key="6">
    <source>
        <dbReference type="EMBL" id="MDL5159098.1"/>
    </source>
</evidence>
<feature type="domain" description="3-hydroxyisobutyrate dehydrogenase-like NAD-binding" evidence="5">
    <location>
        <begin position="165"/>
        <end position="284"/>
    </location>
</feature>
<dbReference type="PANTHER" id="PTHR43060">
    <property type="entry name" value="3-HYDROXYISOBUTYRATE DEHYDROGENASE-LIKE 1, MITOCHONDRIAL-RELATED"/>
    <property type="match status" value="1"/>
</dbReference>
<accession>A0ABT7MEK8</accession>
<protein>
    <submittedName>
        <fullName evidence="6">2-hydroxy-3-oxopropionate reductase</fullName>
        <ecNumber evidence="6">1.1.1.60</ecNumber>
    </submittedName>
</protein>
<dbReference type="RefSeq" id="WP_286055672.1">
    <property type="nucleotide sequence ID" value="NZ_JASVWF010000006.1"/>
</dbReference>
<dbReference type="SUPFAM" id="SSF51735">
    <property type="entry name" value="NAD(P)-binding Rossmann-fold domains"/>
    <property type="match status" value="1"/>
</dbReference>